<dbReference type="SUPFAM" id="SSF160631">
    <property type="entry name" value="SMI1/KNR4-like"/>
    <property type="match status" value="1"/>
</dbReference>
<dbReference type="SMART" id="SM00860">
    <property type="entry name" value="SMI1_KNR4"/>
    <property type="match status" value="1"/>
</dbReference>
<proteinExistence type="predicted"/>
<evidence type="ECO:0000313" key="3">
    <source>
        <dbReference type="Proteomes" id="UP001597282"/>
    </source>
</evidence>
<comment type="caution">
    <text evidence="2">The sequence shown here is derived from an EMBL/GenBank/DDBJ whole genome shotgun (WGS) entry which is preliminary data.</text>
</comment>
<evidence type="ECO:0000313" key="2">
    <source>
        <dbReference type="EMBL" id="MFD1426449.1"/>
    </source>
</evidence>
<keyword evidence="3" id="KW-1185">Reference proteome</keyword>
<gene>
    <name evidence="2" type="ORF">ACFQ4Y_05795</name>
</gene>
<organism evidence="2 3">
    <name type="scientific">Kroppenstedtia sanguinis</name>
    <dbReference type="NCBI Taxonomy" id="1380684"/>
    <lineage>
        <taxon>Bacteria</taxon>
        <taxon>Bacillati</taxon>
        <taxon>Bacillota</taxon>
        <taxon>Bacilli</taxon>
        <taxon>Bacillales</taxon>
        <taxon>Thermoactinomycetaceae</taxon>
        <taxon>Kroppenstedtia</taxon>
    </lineage>
</organism>
<dbReference type="InterPro" id="IPR018958">
    <property type="entry name" value="Knr4/Smi1-like_dom"/>
</dbReference>
<dbReference type="Proteomes" id="UP001597282">
    <property type="component" value="Unassembled WGS sequence"/>
</dbReference>
<evidence type="ECO:0000259" key="1">
    <source>
        <dbReference type="SMART" id="SM00860"/>
    </source>
</evidence>
<dbReference type="RefSeq" id="WP_380163551.1">
    <property type="nucleotide sequence ID" value="NZ_JBHTNU010000004.1"/>
</dbReference>
<sequence>MVEIKWIENAEIDKVSDEELAQIERQLGVKLPSNFIAFCERYDAPQEYVLIDDVNGDTYELSGFYTLKMIAEEVNDIYTQDEDLKDIDGIVVPFAFDSVISQYFFFYKRDNLEEPAGIFFRNTDDSFNEALDENRYISKTFQELLEKLYIGEDI</sequence>
<dbReference type="InterPro" id="IPR037883">
    <property type="entry name" value="Knr4/Smi1-like_sf"/>
</dbReference>
<protein>
    <submittedName>
        <fullName evidence="2">SMI1/KNR4 family protein</fullName>
    </submittedName>
</protein>
<dbReference type="Pfam" id="PF09346">
    <property type="entry name" value="SMI1_KNR4"/>
    <property type="match status" value="1"/>
</dbReference>
<dbReference type="EMBL" id="JBHTNU010000004">
    <property type="protein sequence ID" value="MFD1426449.1"/>
    <property type="molecule type" value="Genomic_DNA"/>
</dbReference>
<feature type="domain" description="Knr4/Smi1-like" evidence="1">
    <location>
        <begin position="14"/>
        <end position="147"/>
    </location>
</feature>
<name>A0ABW4C6Y2_9BACL</name>
<dbReference type="Gene3D" id="3.40.1580.10">
    <property type="entry name" value="SMI1/KNR4-like"/>
    <property type="match status" value="1"/>
</dbReference>
<reference evidence="3" key="1">
    <citation type="journal article" date="2019" name="Int. J. Syst. Evol. Microbiol.">
        <title>The Global Catalogue of Microorganisms (GCM) 10K type strain sequencing project: providing services to taxonomists for standard genome sequencing and annotation.</title>
        <authorList>
            <consortium name="The Broad Institute Genomics Platform"/>
            <consortium name="The Broad Institute Genome Sequencing Center for Infectious Disease"/>
            <person name="Wu L."/>
            <person name="Ma J."/>
        </authorList>
    </citation>
    <scope>NUCLEOTIDE SEQUENCE [LARGE SCALE GENOMIC DNA]</scope>
    <source>
        <strain evidence="3">S1</strain>
    </source>
</reference>
<accession>A0ABW4C6Y2</accession>